<dbReference type="InterPro" id="IPR003961">
    <property type="entry name" value="FN3_dom"/>
</dbReference>
<feature type="compositionally biased region" description="Polar residues" evidence="2">
    <location>
        <begin position="84"/>
        <end position="93"/>
    </location>
</feature>
<feature type="region of interest" description="Disordered" evidence="2">
    <location>
        <begin position="1195"/>
        <end position="1264"/>
    </location>
</feature>
<feature type="compositionally biased region" description="Polar residues" evidence="2">
    <location>
        <begin position="1245"/>
        <end position="1256"/>
    </location>
</feature>
<feature type="compositionally biased region" description="Basic and acidic residues" evidence="2">
    <location>
        <begin position="1055"/>
        <end position="1067"/>
    </location>
</feature>
<name>A0A8C7HXZ9_ONCKI</name>
<evidence type="ECO:0000313" key="6">
    <source>
        <dbReference type="Proteomes" id="UP000694557"/>
    </source>
</evidence>
<sequence>MASFGKLTDYFNRRKSREELRGGRSSRRSGSYCCTVAEARSLERKLQRPLLAKSRTLPSIPQSPTVARVHHSDLIGGSPPRRTSLASNNNQPKACTLPPEGELWRLEDDVEDEEEAGRLCAAARPRSQSPFSHFRTRTAYLRKSVSVDDPLGMVDYCSSAPLEGKGSRGGKGKLKRKFSLGSADRKEFQQKKPESSISKFTHRLSLKERQTKPEKTTLDRPPSYRRRSLSLDWADSAKMNQREMREPHPPPIRNKSTSLSSPSAARRLYRNLSGKFRVGNLPGLEDSVVSGRGDKERLRKSTMVMDTGSIQFQSNEALFEAVEHQEMDLVQLLLSQYSMEELDLNTPNSEGLLPLDIAVMTNNVPMARLLLRAGAKESPHFVSLEGRAVHLATLVREAEQRVGDLQAQVRSEFPGEREASDHERQLKAWEWRHRLFRRMQTGFEHASPPDVPSSVRLSVSSSSSLRVDFQEPLSVNSAVVTKYKVSWSRSPSLSPLLGEALVEDTSLLQCNITDLTRGEYYYFQVSAFNMKGWGPAQNSTPSCASPSSWREIDGRAPRQRGQKEALDQLLGQIKETHRHCVCHEQCKAPPHVRKHSVSKSLRHLFQPTSKFVKSLKRGLYLTSIFYRDDNVLVTPEDQIPIVEIDDSYSSSLMQDFLWFTKVSYLWEEIPWLQQCLSPSQSSCSCTLQTRLKMLQAVSQLQGMLGTQDLGQVYFEPIKDKHGNALLVLLKDMNVCPSLDGVKWTHLCKLQLQRKSISSPEEPTALDTLLITLHEKLAYHRRSRKLLSPGLYLGYLKLCSSVDQIRALVPQKLPNVLCHAKIRDNCNVSREEWQWLQALSSLEESLEMDQDVQSAPHRLLQDLRSAAKDLMAHMNIPVSQVQDFRIYAQEVLEFGDTVSFLLLLPPSDDVCTAPGQNNPYSPRSGFLTLPLQIFELVHFDAYCPSFIGQYCRVSALLELESLMSQQTLREAFSETELHAAKQKHQQVQEHMQQMEEVWREARWIMDALQYARYKQPTGAISLGWIIHFSRDAVPDTPRSTSSQPDYLPSPMPSPEPSRKHSEDFHGLSDEEGSSEVFLTTDSDYDSSRAQSPRELDLLPPSPLSSSGGGVGGGVGGGSGTGALRASTPDVLQASEPQTGPTGEQRLSGGGPGGERRRGRGGPMELFDSDFILPSRQIELLRITEKRQAFCVRTSSLEFPSGGHTAHSPSPSSSPHRRWHRPSSVDRCCPAERCLPHPQPPVRTLSEDSGTQRLSGSPSPGAHRKGWHATLRVYPQYRTGLPKETSVKLRVTPGTSAREMVQLVVQEMNAVSRRLLSGSSSNGGGAEGEKCLYSPEQLEHFGLVLVVDGREKWLQDDFCPLELQNPWLRGKLCVRIKAYSPLALQYSRATTV</sequence>
<dbReference type="SMART" id="SM00060">
    <property type="entry name" value="FN3"/>
    <property type="match status" value="1"/>
</dbReference>
<gene>
    <name evidence="5" type="primary">ankfn1b</name>
</gene>
<dbReference type="SUPFAM" id="SSF49265">
    <property type="entry name" value="Fibronectin type III"/>
    <property type="match status" value="1"/>
</dbReference>
<feature type="compositionally biased region" description="Basic and acidic residues" evidence="2">
    <location>
        <begin position="183"/>
        <end position="194"/>
    </location>
</feature>
<dbReference type="PANTHER" id="PTHR21437">
    <property type="entry name" value="WIDE AWAKE"/>
    <property type="match status" value="1"/>
</dbReference>
<dbReference type="InterPro" id="IPR000159">
    <property type="entry name" value="RA_dom"/>
</dbReference>
<feature type="compositionally biased region" description="Polar residues" evidence="2">
    <location>
        <begin position="254"/>
        <end position="263"/>
    </location>
</feature>
<dbReference type="Gene3D" id="1.25.40.20">
    <property type="entry name" value="Ankyrin repeat-containing domain"/>
    <property type="match status" value="1"/>
</dbReference>
<accession>A0A8C7HXZ9</accession>
<feature type="repeat" description="ANK" evidence="1">
    <location>
        <begin position="350"/>
        <end position="375"/>
    </location>
</feature>
<dbReference type="PROSITE" id="PS50853">
    <property type="entry name" value="FN3"/>
    <property type="match status" value="1"/>
</dbReference>
<reference evidence="5" key="1">
    <citation type="submission" date="2025-08" db="UniProtKB">
        <authorList>
            <consortium name="Ensembl"/>
        </authorList>
    </citation>
    <scope>IDENTIFICATION</scope>
</reference>
<dbReference type="Gene3D" id="2.60.40.10">
    <property type="entry name" value="Immunoglobulins"/>
    <property type="match status" value="1"/>
</dbReference>
<dbReference type="Proteomes" id="UP000694557">
    <property type="component" value="Unassembled WGS sequence"/>
</dbReference>
<feature type="domain" description="Ras-associating" evidence="3">
    <location>
        <begin position="1268"/>
        <end position="1377"/>
    </location>
</feature>
<feature type="compositionally biased region" description="Basic and acidic residues" evidence="2">
    <location>
        <begin position="205"/>
        <end position="218"/>
    </location>
</feature>
<dbReference type="Ensembl" id="ENSOKIT00005065369.1">
    <property type="protein sequence ID" value="ENSOKIP00005061508.1"/>
    <property type="gene ID" value="ENSOKIG00005026385.1"/>
</dbReference>
<dbReference type="GO" id="GO:0005819">
    <property type="term" value="C:spindle"/>
    <property type="evidence" value="ECO:0007669"/>
    <property type="project" value="TreeGrafter"/>
</dbReference>
<dbReference type="CDD" id="cd00063">
    <property type="entry name" value="FN3"/>
    <property type="match status" value="1"/>
</dbReference>
<dbReference type="GO" id="GO:0007165">
    <property type="term" value="P:signal transduction"/>
    <property type="evidence" value="ECO:0007669"/>
    <property type="project" value="InterPro"/>
</dbReference>
<feature type="compositionally biased region" description="Polar residues" evidence="2">
    <location>
        <begin position="539"/>
        <end position="548"/>
    </location>
</feature>
<reference evidence="5" key="2">
    <citation type="submission" date="2025-09" db="UniProtKB">
        <authorList>
            <consortium name="Ensembl"/>
        </authorList>
    </citation>
    <scope>IDENTIFICATION</scope>
</reference>
<protein>
    <submittedName>
        <fullName evidence="5">Ankyrin repeat and fibronectin type-III domain-containing protein 1-like</fullName>
    </submittedName>
</protein>
<dbReference type="InterPro" id="IPR002110">
    <property type="entry name" value="Ankyrin_rpt"/>
</dbReference>
<evidence type="ECO:0000313" key="5">
    <source>
        <dbReference type="Ensembl" id="ENSOKIP00005061508.1"/>
    </source>
</evidence>
<feature type="region of interest" description="Disordered" evidence="2">
    <location>
        <begin position="539"/>
        <end position="561"/>
    </location>
</feature>
<dbReference type="CTD" id="100535772"/>
<evidence type="ECO:0000256" key="2">
    <source>
        <dbReference type="SAM" id="MobiDB-lite"/>
    </source>
</evidence>
<feature type="compositionally biased region" description="Gly residues" evidence="2">
    <location>
        <begin position="1105"/>
        <end position="1119"/>
    </location>
</feature>
<dbReference type="GO" id="GO:0000132">
    <property type="term" value="P:establishment of mitotic spindle orientation"/>
    <property type="evidence" value="ECO:0007669"/>
    <property type="project" value="TreeGrafter"/>
</dbReference>
<dbReference type="InterPro" id="IPR013783">
    <property type="entry name" value="Ig-like_fold"/>
</dbReference>
<evidence type="ECO:0000259" key="3">
    <source>
        <dbReference type="PROSITE" id="PS50200"/>
    </source>
</evidence>
<dbReference type="GO" id="GO:0061172">
    <property type="term" value="P:regulation of establishment of bipolar cell polarity"/>
    <property type="evidence" value="ECO:0007669"/>
    <property type="project" value="TreeGrafter"/>
</dbReference>
<dbReference type="SUPFAM" id="SSF48403">
    <property type="entry name" value="Ankyrin repeat"/>
    <property type="match status" value="1"/>
</dbReference>
<keyword evidence="6" id="KW-1185">Reference proteome</keyword>
<evidence type="ECO:0000256" key="1">
    <source>
        <dbReference type="PROSITE-ProRule" id="PRU00023"/>
    </source>
</evidence>
<feature type="region of interest" description="Disordered" evidence="2">
    <location>
        <begin position="57"/>
        <end position="98"/>
    </location>
</feature>
<dbReference type="PROSITE" id="PS50297">
    <property type="entry name" value="ANK_REP_REGION"/>
    <property type="match status" value="1"/>
</dbReference>
<dbReference type="KEGG" id="oki:109865492"/>
<dbReference type="CDD" id="cd17117">
    <property type="entry name" value="RA_ANKFN1_like"/>
    <property type="match status" value="1"/>
</dbReference>
<dbReference type="InterPro" id="IPR039269">
    <property type="entry name" value="ANKFN1"/>
</dbReference>
<dbReference type="PROSITE" id="PS50088">
    <property type="entry name" value="ANK_REPEAT"/>
    <property type="match status" value="1"/>
</dbReference>
<dbReference type="GeneTree" id="ENSGT00940000163984"/>
<dbReference type="Pfam" id="PF00041">
    <property type="entry name" value="fn3"/>
    <property type="match status" value="1"/>
</dbReference>
<feature type="region of interest" description="Disordered" evidence="2">
    <location>
        <begin position="160"/>
        <end position="263"/>
    </location>
</feature>
<proteinExistence type="predicted"/>
<dbReference type="InterPro" id="IPR036116">
    <property type="entry name" value="FN3_sf"/>
</dbReference>
<dbReference type="PANTHER" id="PTHR21437:SF2">
    <property type="entry name" value="ANKYRIN REPEAT AND FIBRONECTIN TYPE-III DOMAIN-CONTAINING PROTEIN 1-LIKE"/>
    <property type="match status" value="1"/>
</dbReference>
<feature type="domain" description="Fibronectin type-III" evidence="4">
    <location>
        <begin position="451"/>
        <end position="547"/>
    </location>
</feature>
<evidence type="ECO:0000259" key="4">
    <source>
        <dbReference type="PROSITE" id="PS50853"/>
    </source>
</evidence>
<feature type="compositionally biased region" description="Basic and acidic residues" evidence="2">
    <location>
        <begin position="550"/>
        <end position="561"/>
    </location>
</feature>
<dbReference type="PROSITE" id="PS50200">
    <property type="entry name" value="RA"/>
    <property type="match status" value="1"/>
</dbReference>
<dbReference type="InterPro" id="IPR036770">
    <property type="entry name" value="Ankyrin_rpt-contain_sf"/>
</dbReference>
<feature type="region of interest" description="Disordered" evidence="2">
    <location>
        <begin position="1032"/>
        <end position="1165"/>
    </location>
</feature>
<organism evidence="5 6">
    <name type="scientific">Oncorhynchus kisutch</name>
    <name type="common">Coho salmon</name>
    <name type="synonym">Salmo kisutch</name>
    <dbReference type="NCBI Taxonomy" id="8019"/>
    <lineage>
        <taxon>Eukaryota</taxon>
        <taxon>Metazoa</taxon>
        <taxon>Chordata</taxon>
        <taxon>Craniata</taxon>
        <taxon>Vertebrata</taxon>
        <taxon>Euteleostomi</taxon>
        <taxon>Actinopterygii</taxon>
        <taxon>Neopterygii</taxon>
        <taxon>Teleostei</taxon>
        <taxon>Protacanthopterygii</taxon>
        <taxon>Salmoniformes</taxon>
        <taxon>Salmonidae</taxon>
        <taxon>Salmoninae</taxon>
        <taxon>Oncorhynchus</taxon>
    </lineage>
</organism>
<keyword evidence="1" id="KW-0040">ANK repeat</keyword>
<dbReference type="SMART" id="SM00248">
    <property type="entry name" value="ANK"/>
    <property type="match status" value="2"/>
</dbReference>
<dbReference type="SMART" id="SM00314">
    <property type="entry name" value="RA"/>
    <property type="match status" value="1"/>
</dbReference>
<feature type="compositionally biased region" description="Basic residues" evidence="2">
    <location>
        <begin position="168"/>
        <end position="178"/>
    </location>
</feature>